<dbReference type="InterPro" id="IPR001650">
    <property type="entry name" value="Helicase_C-like"/>
</dbReference>
<dbReference type="Gene3D" id="3.40.50.300">
    <property type="entry name" value="P-loop containing nucleotide triphosphate hydrolases"/>
    <property type="match status" value="2"/>
</dbReference>
<evidence type="ECO:0000256" key="8">
    <source>
        <dbReference type="ARBA" id="ARBA00023125"/>
    </source>
</evidence>
<dbReference type="CDD" id="cd17992">
    <property type="entry name" value="DEXHc_RecG"/>
    <property type="match status" value="1"/>
</dbReference>
<evidence type="ECO:0000256" key="11">
    <source>
        <dbReference type="ARBA" id="ARBA00023235"/>
    </source>
</evidence>
<evidence type="ECO:0000256" key="2">
    <source>
        <dbReference type="ARBA" id="ARBA00017846"/>
    </source>
</evidence>
<comment type="caution">
    <text evidence="18">The sequence shown here is derived from an EMBL/GenBank/DDBJ whole genome shotgun (WGS) entry which is preliminary data.</text>
</comment>
<dbReference type="InterPro" id="IPR014001">
    <property type="entry name" value="Helicase_ATP-bd"/>
</dbReference>
<dbReference type="GO" id="GO:0006281">
    <property type="term" value="P:DNA repair"/>
    <property type="evidence" value="ECO:0007669"/>
    <property type="project" value="UniProtKB-UniRule"/>
</dbReference>
<evidence type="ECO:0000259" key="17">
    <source>
        <dbReference type="PROSITE" id="PS51194"/>
    </source>
</evidence>
<dbReference type="InterPro" id="IPR027417">
    <property type="entry name" value="P-loop_NTPase"/>
</dbReference>
<organism evidence="18 19">
    <name type="scientific">Candidatus Sungiibacteriota bacterium</name>
    <dbReference type="NCBI Taxonomy" id="2750080"/>
    <lineage>
        <taxon>Bacteria</taxon>
        <taxon>Candidatus Sungiibacteriota</taxon>
    </lineage>
</organism>
<dbReference type="CDD" id="cd18811">
    <property type="entry name" value="SF2_C_RecG"/>
    <property type="match status" value="1"/>
</dbReference>
<keyword evidence="4 15" id="KW-0227">DNA damage</keyword>
<dbReference type="AlphaFoldDB" id="A0A931YDW1"/>
<keyword evidence="10 15" id="KW-0234">DNA repair</keyword>
<dbReference type="Pfam" id="PF00270">
    <property type="entry name" value="DEAD"/>
    <property type="match status" value="1"/>
</dbReference>
<dbReference type="NCBIfam" id="TIGR00643">
    <property type="entry name" value="recG"/>
    <property type="match status" value="1"/>
</dbReference>
<dbReference type="InterPro" id="IPR033454">
    <property type="entry name" value="RecG_wedge"/>
</dbReference>
<dbReference type="Pfam" id="PF17191">
    <property type="entry name" value="RecG_wedge"/>
    <property type="match status" value="1"/>
</dbReference>
<keyword evidence="9 15" id="KW-0233">DNA recombination</keyword>
<dbReference type="Gene3D" id="2.40.50.140">
    <property type="entry name" value="Nucleic acid-binding proteins"/>
    <property type="match status" value="1"/>
</dbReference>
<evidence type="ECO:0000256" key="14">
    <source>
        <dbReference type="ARBA" id="ARBA00048988"/>
    </source>
</evidence>
<protein>
    <recommendedName>
        <fullName evidence="2 15">ATP-dependent DNA helicase RecG</fullName>
        <ecNumber evidence="13 15">5.6.2.4</ecNumber>
    </recommendedName>
</protein>
<evidence type="ECO:0000256" key="10">
    <source>
        <dbReference type="ARBA" id="ARBA00023204"/>
    </source>
</evidence>
<proteinExistence type="inferred from homology"/>
<evidence type="ECO:0000259" key="16">
    <source>
        <dbReference type="PROSITE" id="PS51192"/>
    </source>
</evidence>
<dbReference type="GO" id="GO:0043138">
    <property type="term" value="F:3'-5' DNA helicase activity"/>
    <property type="evidence" value="ECO:0007669"/>
    <property type="project" value="UniProtKB-EC"/>
</dbReference>
<keyword evidence="6 15" id="KW-0347">Helicase</keyword>
<dbReference type="InterPro" id="IPR011545">
    <property type="entry name" value="DEAD/DEAH_box_helicase_dom"/>
</dbReference>
<dbReference type="InterPro" id="IPR012340">
    <property type="entry name" value="NA-bd_OB-fold"/>
</dbReference>
<dbReference type="EMBL" id="JACPHQ010000031">
    <property type="protein sequence ID" value="MBI2466057.1"/>
    <property type="molecule type" value="Genomic_DNA"/>
</dbReference>
<evidence type="ECO:0000313" key="18">
    <source>
        <dbReference type="EMBL" id="MBI2466057.1"/>
    </source>
</evidence>
<evidence type="ECO:0000256" key="4">
    <source>
        <dbReference type="ARBA" id="ARBA00022763"/>
    </source>
</evidence>
<dbReference type="Pfam" id="PF00271">
    <property type="entry name" value="Helicase_C"/>
    <property type="match status" value="1"/>
</dbReference>
<accession>A0A931YDW1</accession>
<evidence type="ECO:0000256" key="12">
    <source>
        <dbReference type="ARBA" id="ARBA00034617"/>
    </source>
</evidence>
<evidence type="ECO:0000256" key="13">
    <source>
        <dbReference type="ARBA" id="ARBA00034808"/>
    </source>
</evidence>
<dbReference type="InterPro" id="IPR047112">
    <property type="entry name" value="RecG/Mfd"/>
</dbReference>
<dbReference type="NCBIfam" id="NF008168">
    <property type="entry name" value="PRK10917.2-2"/>
    <property type="match status" value="1"/>
</dbReference>
<dbReference type="GO" id="GO:0005524">
    <property type="term" value="F:ATP binding"/>
    <property type="evidence" value="ECO:0007669"/>
    <property type="project" value="UniProtKB-KW"/>
</dbReference>
<comment type="catalytic activity">
    <reaction evidence="12 15">
        <text>Couples ATP hydrolysis with the unwinding of duplex DNA by translocating in the 3'-5' direction.</text>
        <dbReference type="EC" id="5.6.2.4"/>
    </reaction>
</comment>
<evidence type="ECO:0000256" key="1">
    <source>
        <dbReference type="ARBA" id="ARBA00007504"/>
    </source>
</evidence>
<dbReference type="SMART" id="SM00490">
    <property type="entry name" value="HELICc"/>
    <property type="match status" value="1"/>
</dbReference>
<keyword evidence="3 15" id="KW-0547">Nucleotide-binding</keyword>
<evidence type="ECO:0000256" key="6">
    <source>
        <dbReference type="ARBA" id="ARBA00022806"/>
    </source>
</evidence>
<dbReference type="SUPFAM" id="SSF52540">
    <property type="entry name" value="P-loop containing nucleoside triphosphate hydrolases"/>
    <property type="match status" value="2"/>
</dbReference>
<evidence type="ECO:0000256" key="15">
    <source>
        <dbReference type="RuleBase" id="RU363016"/>
    </source>
</evidence>
<reference evidence="18" key="1">
    <citation type="submission" date="2020-07" db="EMBL/GenBank/DDBJ databases">
        <title>Huge and variable diversity of episymbiotic CPR bacteria and DPANN archaea in groundwater ecosystems.</title>
        <authorList>
            <person name="He C.Y."/>
            <person name="Keren R."/>
            <person name="Whittaker M."/>
            <person name="Farag I.F."/>
            <person name="Doudna J."/>
            <person name="Cate J.H.D."/>
            <person name="Banfield J.F."/>
        </authorList>
    </citation>
    <scope>NUCLEOTIDE SEQUENCE</scope>
    <source>
        <strain evidence="18">NC_groundwater_418_Ag_B-0.1um_45_10</strain>
    </source>
</reference>
<feature type="domain" description="Helicase ATP-binding" evidence="16">
    <location>
        <begin position="288"/>
        <end position="445"/>
    </location>
</feature>
<dbReference type="InterPro" id="IPR004609">
    <property type="entry name" value="ATP-dep_DNA_helicase_RecG"/>
</dbReference>
<dbReference type="GO" id="GO:0003677">
    <property type="term" value="F:DNA binding"/>
    <property type="evidence" value="ECO:0007669"/>
    <property type="project" value="UniProtKB-KW"/>
</dbReference>
<evidence type="ECO:0000256" key="5">
    <source>
        <dbReference type="ARBA" id="ARBA00022801"/>
    </source>
</evidence>
<gene>
    <name evidence="18" type="primary">recG</name>
    <name evidence="18" type="ORF">HYV66_02400</name>
</gene>
<dbReference type="EC" id="5.6.2.4" evidence="13 15"/>
<evidence type="ECO:0000256" key="3">
    <source>
        <dbReference type="ARBA" id="ARBA00022741"/>
    </source>
</evidence>
<comment type="catalytic activity">
    <reaction evidence="14 15">
        <text>ATP + H2O = ADP + phosphate + H(+)</text>
        <dbReference type="Rhea" id="RHEA:13065"/>
        <dbReference type="ChEBI" id="CHEBI:15377"/>
        <dbReference type="ChEBI" id="CHEBI:15378"/>
        <dbReference type="ChEBI" id="CHEBI:30616"/>
        <dbReference type="ChEBI" id="CHEBI:43474"/>
        <dbReference type="ChEBI" id="CHEBI:456216"/>
        <dbReference type="EC" id="5.6.2.4"/>
    </reaction>
</comment>
<dbReference type="PANTHER" id="PTHR47964:SF1">
    <property type="entry name" value="ATP-DEPENDENT DNA HELICASE HOMOLOG RECG, CHLOROPLASTIC"/>
    <property type="match status" value="1"/>
</dbReference>
<dbReference type="GO" id="GO:0006310">
    <property type="term" value="P:DNA recombination"/>
    <property type="evidence" value="ECO:0007669"/>
    <property type="project" value="UniProtKB-UniRule"/>
</dbReference>
<comment type="function">
    <text evidence="15">Plays a critical role in recombination and DNA repair. Helps process Holliday junction intermediates to mature products by catalyzing branch migration. Has replication fork regression activity, unwinds stalled or blocked replication forks to make a HJ that can be resolved. Has a DNA unwinding activity characteristic of a DNA helicase with 3'-5' polarity.</text>
</comment>
<dbReference type="SUPFAM" id="SSF50249">
    <property type="entry name" value="Nucleic acid-binding proteins"/>
    <property type="match status" value="1"/>
</dbReference>
<dbReference type="GO" id="GO:0016787">
    <property type="term" value="F:hydrolase activity"/>
    <property type="evidence" value="ECO:0007669"/>
    <property type="project" value="UniProtKB-KW"/>
</dbReference>
<keyword evidence="11" id="KW-0413">Isomerase</keyword>
<dbReference type="PROSITE" id="PS51192">
    <property type="entry name" value="HELICASE_ATP_BIND_1"/>
    <property type="match status" value="1"/>
</dbReference>
<feature type="domain" description="Helicase C-terminal" evidence="17">
    <location>
        <begin position="464"/>
        <end position="627"/>
    </location>
</feature>
<evidence type="ECO:0000256" key="9">
    <source>
        <dbReference type="ARBA" id="ARBA00023172"/>
    </source>
</evidence>
<dbReference type="Proteomes" id="UP000709672">
    <property type="component" value="Unassembled WGS sequence"/>
</dbReference>
<dbReference type="NCBIfam" id="NF008165">
    <property type="entry name" value="PRK10917.1-3"/>
    <property type="match status" value="1"/>
</dbReference>
<keyword evidence="7 15" id="KW-0067">ATP-binding</keyword>
<name>A0A931YDW1_9BACT</name>
<evidence type="ECO:0000313" key="19">
    <source>
        <dbReference type="Proteomes" id="UP000709672"/>
    </source>
</evidence>
<dbReference type="Pfam" id="PF19833">
    <property type="entry name" value="RecG_dom3_C"/>
    <property type="match status" value="1"/>
</dbReference>
<dbReference type="CDD" id="cd04488">
    <property type="entry name" value="RecG_wedge_OBF"/>
    <property type="match status" value="1"/>
</dbReference>
<dbReference type="InterPro" id="IPR045562">
    <property type="entry name" value="RecG_dom3_C"/>
</dbReference>
<dbReference type="SMART" id="SM00487">
    <property type="entry name" value="DEXDc"/>
    <property type="match status" value="1"/>
</dbReference>
<dbReference type="PROSITE" id="PS51194">
    <property type="entry name" value="HELICASE_CTER"/>
    <property type="match status" value="1"/>
</dbReference>
<dbReference type="PANTHER" id="PTHR47964">
    <property type="entry name" value="ATP-DEPENDENT DNA HELICASE HOMOLOG RECG, CHLOROPLASTIC"/>
    <property type="match status" value="1"/>
</dbReference>
<sequence>MFDLDSPIETLGGIGEKVLEKLRKLKIKKVRDLLFYLPFRYEDFSNIKNIADLAAGEKATVTAKILNINNKRTWKRKMIITEALLEDATAPIRAVWFHQPYLLQTLKKGLWVNISGKVSLDKMGLVFSNPVFEVLGSENQGLTFQEGQTLGKVGLHTGGLVAIYPETQGLTSRWLRLKIKALLDNVGDVADFLPNFIAQDFELIKLTRALRQIHFPKNNAEAQEAKKRLAFQDIFLLQLYAQNEKQKIKSRPAAGVPIDVELIKKFTGSLPFRLTDSQKIASWQILKDMEKPSPMNRLLVGDVGSGKTVVVAALAALNTASQGYQTAFLAPTEILAFQHYKTASQLFADFGLEIGLLTASQKPKSNLAGFDILIGTHALIQKSVRFSNLALVVVDEQHRFGVDQRAALLKDPKHAAVPHLLSMSATPIPRTLALTLYGDLDLSLLKEMPKGRKKIITKVVAPANREKAYDFIENQIKLGRQAFVICPLIEESETAIMSEVKNATAEYEKLSKNIFPHLKIGLLHGRLKPLEKEEVMKKFKSKKTDILVSTSVVEVGIDVPNASVMMIEGADRFGLSQLHQFRGRVGRAEHQSYCFLFTESPAQATAARLKILAESEDGFRLAEKDLELRGPGQFFGREQSGLPDLAMSSLKDTKLIVEVQQAVKTFLEKDKIENHALLKDQLGEFKREIHWE</sequence>
<comment type="similarity">
    <text evidence="1 15">Belongs to the helicase family. RecG subfamily.</text>
</comment>
<evidence type="ECO:0000256" key="7">
    <source>
        <dbReference type="ARBA" id="ARBA00022840"/>
    </source>
</evidence>
<keyword evidence="5 15" id="KW-0378">Hydrolase</keyword>
<keyword evidence="8" id="KW-0238">DNA-binding</keyword>